<dbReference type="EMBL" id="FMUE01000002">
    <property type="protein sequence ID" value="SCX08815.1"/>
    <property type="molecule type" value="Genomic_DNA"/>
</dbReference>
<dbReference type="PANTHER" id="PTHR33798:SF5">
    <property type="entry name" value="FLAVIN REDUCTASE LIKE DOMAIN-CONTAINING PROTEIN"/>
    <property type="match status" value="1"/>
</dbReference>
<organism evidence="5 6">
    <name type="scientific">Agrobacterium rosae</name>
    <dbReference type="NCBI Taxonomy" id="1972867"/>
    <lineage>
        <taxon>Bacteria</taxon>
        <taxon>Pseudomonadati</taxon>
        <taxon>Pseudomonadota</taxon>
        <taxon>Alphaproteobacteria</taxon>
        <taxon>Hyphomicrobiales</taxon>
        <taxon>Rhizobiaceae</taxon>
        <taxon>Rhizobium/Agrobacterium group</taxon>
        <taxon>Agrobacterium</taxon>
    </lineage>
</organism>
<proteinExistence type="inferred from homology"/>
<dbReference type="SUPFAM" id="SSF50475">
    <property type="entry name" value="FMN-binding split barrel"/>
    <property type="match status" value="1"/>
</dbReference>
<evidence type="ECO:0000256" key="4">
    <source>
        <dbReference type="ARBA" id="ARBA00038054"/>
    </source>
</evidence>
<evidence type="ECO:0000256" key="2">
    <source>
        <dbReference type="ARBA" id="ARBA00022630"/>
    </source>
</evidence>
<protein>
    <recommendedName>
        <fullName evidence="7">Flavin reductase like domain protein</fullName>
    </recommendedName>
</protein>
<comment type="similarity">
    <text evidence="4">Belongs to the flavoredoxin family.</text>
</comment>
<gene>
    <name evidence="5" type="ORF">DSM25559_0765</name>
</gene>
<dbReference type="PANTHER" id="PTHR33798">
    <property type="entry name" value="FLAVOPROTEIN OXYGENASE"/>
    <property type="match status" value="1"/>
</dbReference>
<evidence type="ECO:0000256" key="3">
    <source>
        <dbReference type="ARBA" id="ARBA00022643"/>
    </source>
</evidence>
<sequence length="109" mass="11917">MTEHTHFDFAKLSERERYKILIGTVIPRPIALVTTVSKDGTPNAGPFSFTTLQVGPARESFSEKSLASSFAVMLSTRPTFISTNSSWMPSAAWVDTLIPAPAISSISRR</sequence>
<evidence type="ECO:0000256" key="1">
    <source>
        <dbReference type="ARBA" id="ARBA00001917"/>
    </source>
</evidence>
<evidence type="ECO:0008006" key="7">
    <source>
        <dbReference type="Google" id="ProtNLM"/>
    </source>
</evidence>
<accession>A0A1R3TFJ7</accession>
<keyword evidence="3" id="KW-0288">FMN</keyword>
<keyword evidence="2" id="KW-0285">Flavoprotein</keyword>
<dbReference type="AlphaFoldDB" id="A0A1R3TFJ7"/>
<comment type="cofactor">
    <cofactor evidence="1">
        <name>FMN</name>
        <dbReference type="ChEBI" id="CHEBI:58210"/>
    </cofactor>
</comment>
<reference evidence="6" key="1">
    <citation type="submission" date="2016-10" db="EMBL/GenBank/DDBJ databases">
        <authorList>
            <person name="Wibberg D."/>
        </authorList>
    </citation>
    <scope>NUCLEOTIDE SEQUENCE [LARGE SCALE GENOMIC DNA]</scope>
</reference>
<dbReference type="Proteomes" id="UP000187891">
    <property type="component" value="Unassembled WGS sequence"/>
</dbReference>
<dbReference type="InterPro" id="IPR012349">
    <property type="entry name" value="Split_barrel_FMN-bd"/>
</dbReference>
<evidence type="ECO:0000313" key="5">
    <source>
        <dbReference type="EMBL" id="SCX08815.1"/>
    </source>
</evidence>
<dbReference type="Gene3D" id="2.30.110.10">
    <property type="entry name" value="Electron Transport, Fmn-binding Protein, Chain A"/>
    <property type="match status" value="1"/>
</dbReference>
<dbReference type="STRING" id="1907666.DSM25559_0765"/>
<name>A0A1R3TFJ7_9HYPH</name>
<evidence type="ECO:0000313" key="6">
    <source>
        <dbReference type="Proteomes" id="UP000187891"/>
    </source>
</evidence>